<dbReference type="EMBL" id="FXWH01000001">
    <property type="protein sequence ID" value="SMQ58968.1"/>
    <property type="molecule type" value="Genomic_DNA"/>
</dbReference>
<dbReference type="AlphaFoldDB" id="A0A1Y6E8N0"/>
<dbReference type="GO" id="GO:0016855">
    <property type="term" value="F:racemase and epimerase activity, acting on amino acids and derivatives"/>
    <property type="evidence" value="ECO:0007669"/>
    <property type="project" value="InterPro"/>
</dbReference>
<proteinExistence type="predicted"/>
<reference evidence="2" key="1">
    <citation type="submission" date="2017-04" db="EMBL/GenBank/DDBJ databases">
        <authorList>
            <person name="Varghese N."/>
            <person name="Submissions S."/>
        </authorList>
    </citation>
    <scope>NUCLEOTIDE SEQUENCE [LARGE SCALE GENOMIC DNA]</scope>
</reference>
<protein>
    <submittedName>
        <fullName evidence="1">Asp/Glu/Hydantoin racemase</fullName>
    </submittedName>
</protein>
<dbReference type="Gene3D" id="3.40.50.1860">
    <property type="match status" value="1"/>
</dbReference>
<dbReference type="Proteomes" id="UP000194450">
    <property type="component" value="Unassembled WGS sequence"/>
</dbReference>
<dbReference type="OrthoDB" id="9803739at2"/>
<accession>A0A1Y6E8N0</accession>
<evidence type="ECO:0000313" key="2">
    <source>
        <dbReference type="Proteomes" id="UP000194450"/>
    </source>
</evidence>
<sequence>MKTIGLLGCMQWESTLAYYRAINQGIRDAKGGLHSAKLVMYSVDFAAVDRMQRGDDWDGISELLCEAERKQAKAGGGSKKEYLQVIEDLAEQGADAVILGSNDLCLLLAQTDTEVPLLNAVDIHATKAVNYALGDSTWARSTSHG</sequence>
<keyword evidence="2" id="KW-1185">Reference proteome</keyword>
<dbReference type="SUPFAM" id="SSF53681">
    <property type="entry name" value="Aspartate/glutamate racemase"/>
    <property type="match status" value="2"/>
</dbReference>
<organism evidence="1 2">
    <name type="scientific">Pseudidiomarina planktonica</name>
    <dbReference type="NCBI Taxonomy" id="1323738"/>
    <lineage>
        <taxon>Bacteria</taxon>
        <taxon>Pseudomonadati</taxon>
        <taxon>Pseudomonadota</taxon>
        <taxon>Gammaproteobacteria</taxon>
        <taxon>Alteromonadales</taxon>
        <taxon>Idiomarinaceae</taxon>
        <taxon>Pseudidiomarina</taxon>
    </lineage>
</organism>
<evidence type="ECO:0000313" key="1">
    <source>
        <dbReference type="EMBL" id="SMQ58968.1"/>
    </source>
</evidence>
<name>A0A1Y6E8N0_9GAMM</name>
<dbReference type="InterPro" id="IPR001920">
    <property type="entry name" value="Asp/Glu_race"/>
</dbReference>
<gene>
    <name evidence="1" type="ORF">SAMN06297229_0196</name>
</gene>
<dbReference type="RefSeq" id="WP_086433395.1">
    <property type="nucleotide sequence ID" value="NZ_FXWH01000001.1"/>
</dbReference>